<dbReference type="Proteomes" id="UP000003657">
    <property type="component" value="Unassembled WGS sequence"/>
</dbReference>
<organism evidence="1 2">
    <name type="scientific">Ligilactobacillus salivarius SMXD51</name>
    <dbReference type="NCBI Taxonomy" id="1108963"/>
    <lineage>
        <taxon>Bacteria</taxon>
        <taxon>Bacillati</taxon>
        <taxon>Bacillota</taxon>
        <taxon>Bacilli</taxon>
        <taxon>Lactobacillales</taxon>
        <taxon>Lactobacillaceae</taxon>
        <taxon>Ligilactobacillus</taxon>
    </lineage>
</organism>
<evidence type="ECO:0000313" key="1">
    <source>
        <dbReference type="EMBL" id="EIA32263.1"/>
    </source>
</evidence>
<dbReference type="EMBL" id="AICL01000005">
    <property type="protein sequence ID" value="EIA32263.1"/>
    <property type="molecule type" value="Genomic_DNA"/>
</dbReference>
<dbReference type="AlphaFoldDB" id="H7G0V6"/>
<comment type="caution">
    <text evidence="1">The sequence shown here is derived from an EMBL/GenBank/DDBJ whole genome shotgun (WGS) entry which is preliminary data.</text>
</comment>
<name>H7G0V6_9LACO</name>
<dbReference type="RefSeq" id="WP_003710670.1">
    <property type="nucleotide sequence ID" value="NZ_AICL01000005.1"/>
</dbReference>
<reference evidence="1 2" key="1">
    <citation type="journal article" date="2012" name="J. Bacteriol.">
        <title>Genome Sequence of Lactobacillus salivarius SMXD51, a Potential Probiotic Strain Isolated from Chicken Cecum, Showing Anti-Campylobacter Activity.</title>
        <authorList>
            <person name="Kergourlay G."/>
            <person name="Messaoudi S."/>
            <person name="Dousset X."/>
            <person name="Prevost H."/>
        </authorList>
    </citation>
    <scope>NUCLEOTIDE SEQUENCE [LARGE SCALE GENOMIC DNA]</scope>
    <source>
        <strain evidence="1 2">SMXD51</strain>
    </source>
</reference>
<dbReference type="HOGENOM" id="CLU_172489_0_0_9"/>
<dbReference type="PATRIC" id="fig|1108963.3.peg.576"/>
<proteinExistence type="predicted"/>
<gene>
    <name evidence="1" type="ORF">SMXD51_07807</name>
</gene>
<accession>H7G0V6</accession>
<protein>
    <submittedName>
        <fullName evidence="1">Uncharacterized protein</fullName>
    </submittedName>
</protein>
<sequence length="111" mass="13365">MEKIKPSINTTKEELQGRIDYMMSEKRRIEELSKINLKQAIADFRILRKFADDEWNELILVRNEEACMYNQALANYKDFFTHLHFQPGRVNEKNLHWNLDEFSQANRGFKI</sequence>
<evidence type="ECO:0000313" key="2">
    <source>
        <dbReference type="Proteomes" id="UP000003657"/>
    </source>
</evidence>